<sequence length="352" mass="37435">MPERVVIGWDIGGAHVKASWVERGVLRDVTQWACPLWQGLDRLHAVLAEAQARWPQASGAVHAITMTGEMVDLFEHREAGVVALAAAMGDALDGPLWFYAGERGWCAPADVAAQWQAIASANWWATAALAAQALGEGVLVDIGSTTTDLIALRGGTVRAQGRSDAARLQSGELVYQGVSRTPLCALTPRVVFRGRASNVMNEFFATTADVYRLTGELDPAHDLHPAADGGAKDAAATRRRLARMIGLDARDADESDWLAFANAWRELQLDELQGQLERVLLAAPIAASAPLVSAGCGDFLADALARRIGRPCRSVASLLLGDRPQADAALQRRAQVGAPSAAVALLRVRETA</sequence>
<dbReference type="RefSeq" id="WP_011830204.1">
    <property type="nucleotide sequence ID" value="NC_008825.1"/>
</dbReference>
<dbReference type="NCBIfam" id="TIGR03123">
    <property type="entry name" value="one_C_unchar_1"/>
    <property type="match status" value="1"/>
</dbReference>
<dbReference type="EMBL" id="CP000555">
    <property type="protein sequence ID" value="ABM95574.1"/>
    <property type="molecule type" value="Genomic_DNA"/>
</dbReference>
<protein>
    <submittedName>
        <fullName evidence="2">S-layer protein, putative</fullName>
    </submittedName>
</protein>
<accession>A2SJ35</accession>
<dbReference type="InterPro" id="IPR002821">
    <property type="entry name" value="Hydantoinase_A"/>
</dbReference>
<evidence type="ECO:0000313" key="3">
    <source>
        <dbReference type="Proteomes" id="UP000000366"/>
    </source>
</evidence>
<evidence type="ECO:0000313" key="2">
    <source>
        <dbReference type="EMBL" id="ABM95574.1"/>
    </source>
</evidence>
<reference evidence="2 3" key="1">
    <citation type="journal article" date="2007" name="J. Bacteriol.">
        <title>Whole-genome analysis of the methyl tert-butyl ether-degrading beta-proteobacterium Methylibium petroleiphilum PM1.</title>
        <authorList>
            <person name="Kane S.R."/>
            <person name="Chakicherla A.Y."/>
            <person name="Chain P.S.G."/>
            <person name="Schmidt R."/>
            <person name="Shin M.W."/>
            <person name="Legler T.C."/>
            <person name="Scow K.M."/>
            <person name="Larimer F.W."/>
            <person name="Lucas S.M."/>
            <person name="Richardson P.M."/>
            <person name="Hristova K.R."/>
        </authorList>
    </citation>
    <scope>NUCLEOTIDE SEQUENCE [LARGE SCALE GENOMIC DNA]</scope>
    <source>
        <strain evidence="3">ATCC BAA-1232 / LMG 22953 / PM1</strain>
    </source>
</reference>
<dbReference type="GO" id="GO:0016787">
    <property type="term" value="F:hydrolase activity"/>
    <property type="evidence" value="ECO:0007669"/>
    <property type="project" value="InterPro"/>
</dbReference>
<feature type="domain" description="Hydantoinase A/oxoprolinase" evidence="1">
    <location>
        <begin position="63"/>
        <end position="313"/>
    </location>
</feature>
<gene>
    <name evidence="2" type="ordered locus">Mpe_A2620</name>
</gene>
<organism evidence="2 3">
    <name type="scientific">Methylibium petroleiphilum (strain ATCC BAA-1232 / LMG 22953 / PM1)</name>
    <dbReference type="NCBI Taxonomy" id="420662"/>
    <lineage>
        <taxon>Bacteria</taxon>
        <taxon>Pseudomonadati</taxon>
        <taxon>Pseudomonadota</taxon>
        <taxon>Betaproteobacteria</taxon>
        <taxon>Burkholderiales</taxon>
        <taxon>Sphaerotilaceae</taxon>
        <taxon>Methylibium</taxon>
    </lineage>
</organism>
<name>A2SJ35_METPP</name>
<dbReference type="Proteomes" id="UP000000366">
    <property type="component" value="Chromosome"/>
</dbReference>
<dbReference type="KEGG" id="mpt:Mpe_A2620"/>
<dbReference type="Pfam" id="PF01968">
    <property type="entry name" value="Hydantoinase_A"/>
    <property type="match status" value="1"/>
</dbReference>
<dbReference type="SUPFAM" id="SSF53067">
    <property type="entry name" value="Actin-like ATPase domain"/>
    <property type="match status" value="1"/>
</dbReference>
<dbReference type="InterPro" id="IPR043129">
    <property type="entry name" value="ATPase_NBD"/>
</dbReference>
<keyword evidence="3" id="KW-1185">Reference proteome</keyword>
<dbReference type="Gene3D" id="3.30.420.40">
    <property type="match status" value="1"/>
</dbReference>
<dbReference type="InterPro" id="IPR002756">
    <property type="entry name" value="MfnF"/>
</dbReference>
<dbReference type="HOGENOM" id="CLU_060932_0_0_4"/>
<dbReference type="AlphaFoldDB" id="A2SJ35"/>
<proteinExistence type="predicted"/>
<dbReference type="Gene3D" id="3.30.420.190">
    <property type="entry name" value="conserved archaeal protein q6m145"/>
    <property type="match status" value="1"/>
</dbReference>
<dbReference type="STRING" id="420662.Mpe_A2620"/>
<evidence type="ECO:0000259" key="1">
    <source>
        <dbReference type="Pfam" id="PF01968"/>
    </source>
</evidence>
<dbReference type="eggNOG" id="COG1548">
    <property type="taxonomic scope" value="Bacteria"/>
</dbReference>